<dbReference type="eggNOG" id="COG0456">
    <property type="taxonomic scope" value="Bacteria"/>
</dbReference>
<dbReference type="AlphaFoldDB" id="V6MAP8"/>
<dbReference type="Pfam" id="PF00583">
    <property type="entry name" value="Acetyltransf_1"/>
    <property type="match status" value="2"/>
</dbReference>
<dbReference type="EMBL" id="AYJU01000015">
    <property type="protein sequence ID" value="EST54955.1"/>
    <property type="molecule type" value="Genomic_DNA"/>
</dbReference>
<keyword evidence="4" id="KW-1185">Reference proteome</keyword>
<dbReference type="SUPFAM" id="SSF55729">
    <property type="entry name" value="Acyl-CoA N-acyltransferases (Nat)"/>
    <property type="match status" value="2"/>
</dbReference>
<feature type="domain" description="N-acetyltransferase" evidence="2">
    <location>
        <begin position="162"/>
        <end position="305"/>
    </location>
</feature>
<feature type="domain" description="N-acetyltransferase" evidence="2">
    <location>
        <begin position="4"/>
        <end position="154"/>
    </location>
</feature>
<gene>
    <name evidence="3" type="ORF">T458_10665</name>
</gene>
<accession>V6MAP8</accession>
<dbReference type="InterPro" id="IPR000182">
    <property type="entry name" value="GNAT_dom"/>
</dbReference>
<dbReference type="InterPro" id="IPR016181">
    <property type="entry name" value="Acyl_CoA_acyltransferase"/>
</dbReference>
<protein>
    <submittedName>
        <fullName evidence="3">GCN5 family N-acetyltransferase</fullName>
    </submittedName>
</protein>
<dbReference type="InterPro" id="IPR050769">
    <property type="entry name" value="NAT_camello-type"/>
</dbReference>
<dbReference type="InterPro" id="IPR027455">
    <property type="entry name" value="Sper_AcTfrase_N"/>
</dbReference>
<evidence type="ECO:0000313" key="4">
    <source>
        <dbReference type="Proteomes" id="UP000017973"/>
    </source>
</evidence>
<dbReference type="PROSITE" id="PS51186">
    <property type="entry name" value="GNAT"/>
    <property type="match status" value="2"/>
</dbReference>
<dbReference type="PANTHER" id="PTHR13947:SF37">
    <property type="entry name" value="LD18367P"/>
    <property type="match status" value="1"/>
</dbReference>
<organism evidence="3 4">
    <name type="scientific">Brevibacillus panacihumi W25</name>
    <dbReference type="NCBI Taxonomy" id="1408254"/>
    <lineage>
        <taxon>Bacteria</taxon>
        <taxon>Bacillati</taxon>
        <taxon>Bacillota</taxon>
        <taxon>Bacilli</taxon>
        <taxon>Bacillales</taxon>
        <taxon>Paenibacillaceae</taxon>
        <taxon>Brevibacillus</taxon>
    </lineage>
</organism>
<comment type="caution">
    <text evidence="3">The sequence shown here is derived from an EMBL/GenBank/DDBJ whole genome shotgun (WGS) entry which is preliminary data.</text>
</comment>
<dbReference type="PANTHER" id="PTHR13947">
    <property type="entry name" value="GNAT FAMILY N-ACETYLTRANSFERASE"/>
    <property type="match status" value="1"/>
</dbReference>
<dbReference type="HOGENOM" id="CLU_911116_0_0_9"/>
<dbReference type="Proteomes" id="UP000017973">
    <property type="component" value="Unassembled WGS sequence"/>
</dbReference>
<sequence length="305" mass="35190">MMDIRFMPVTRGNWEEALLLRVTEEQAKFVPTVAISLAKVSIKPDGDQVEYLPFAIYDGERMVGFIMHAFEADTRDSFWINGFLIDARFQGRGYGKAAFAAMLRDIQKRSPHCEEIRLTVHPANGTARRLYEGFGFRDTGKLFGDEMLYRHPLKKEQPFCLERVSELFTTEIQHLVTEATAEGHLFMQRLIEEYESGQNRFDKAGEALFVARLDERIVGVCGLNLDPYERDPDVGRVRHLFVEQSVRKMGIARTLVSEVVREAANHYRILLLRTRNPAADQLYRSLGFSTPTVYHHATHQMRFTR</sequence>
<evidence type="ECO:0000256" key="1">
    <source>
        <dbReference type="ARBA" id="ARBA00022679"/>
    </source>
</evidence>
<keyword evidence="1 3" id="KW-0808">Transferase</keyword>
<dbReference type="CDD" id="cd04301">
    <property type="entry name" value="NAT_SF"/>
    <property type="match status" value="2"/>
</dbReference>
<dbReference type="STRING" id="1408254.T458_10665"/>
<proteinExistence type="predicted"/>
<reference evidence="3 4" key="1">
    <citation type="journal article" date="2014" name="Genome Announc.">
        <title>Draft Genome Sequence of Brevibacillus panacihumi Strain W25, a Halotolerant Hydrocarbon-Degrading Bacterium.</title>
        <authorList>
            <person name="Wang X."/>
            <person name="Jin D."/>
            <person name="Zhou L."/>
            <person name="Wu L."/>
            <person name="An W."/>
            <person name="Chen Y."/>
            <person name="Zhao L."/>
        </authorList>
    </citation>
    <scope>NUCLEOTIDE SEQUENCE [LARGE SCALE GENOMIC DNA]</scope>
    <source>
        <strain evidence="3 4">W25</strain>
    </source>
</reference>
<evidence type="ECO:0000313" key="3">
    <source>
        <dbReference type="EMBL" id="EST54955.1"/>
    </source>
</evidence>
<name>V6MAP8_9BACL</name>
<dbReference type="OrthoDB" id="9127144at2"/>
<dbReference type="Gene3D" id="1.10.287.900">
    <property type="entry name" value="The crystal structure of the spermine/spermidine acetyltransferase from enterococcus faecali"/>
    <property type="match status" value="1"/>
</dbReference>
<dbReference type="Gene3D" id="3.40.630.30">
    <property type="match status" value="2"/>
</dbReference>
<dbReference type="PATRIC" id="fig|1408254.3.peg.2113"/>
<dbReference type="GO" id="GO:0008080">
    <property type="term" value="F:N-acetyltransferase activity"/>
    <property type="evidence" value="ECO:0007669"/>
    <property type="project" value="InterPro"/>
</dbReference>
<dbReference type="eggNOG" id="COG1670">
    <property type="taxonomic scope" value="Bacteria"/>
</dbReference>
<evidence type="ECO:0000259" key="2">
    <source>
        <dbReference type="PROSITE" id="PS51186"/>
    </source>
</evidence>